<organism evidence="2 3">
    <name type="scientific">Clostridium butyricum</name>
    <dbReference type="NCBI Taxonomy" id="1492"/>
    <lineage>
        <taxon>Bacteria</taxon>
        <taxon>Bacillati</taxon>
        <taxon>Bacillota</taxon>
        <taxon>Clostridia</taxon>
        <taxon>Eubacteriales</taxon>
        <taxon>Clostridiaceae</taxon>
        <taxon>Clostridium</taxon>
    </lineage>
</organism>
<evidence type="ECO:0000313" key="3">
    <source>
        <dbReference type="Proteomes" id="UP000238081"/>
    </source>
</evidence>
<dbReference type="EMBL" id="LRDH01000121">
    <property type="protein sequence ID" value="PPV13443.1"/>
    <property type="molecule type" value="Genomic_DNA"/>
</dbReference>
<comment type="caution">
    <text evidence="2">The sequence shown here is derived from an EMBL/GenBank/DDBJ whole genome shotgun (WGS) entry which is preliminary data.</text>
</comment>
<name>A0A2S7F8L1_CLOBU</name>
<dbReference type="Proteomes" id="UP000238081">
    <property type="component" value="Unassembled WGS sequence"/>
</dbReference>
<evidence type="ECO:0000256" key="1">
    <source>
        <dbReference type="SAM" id="MobiDB-lite"/>
    </source>
</evidence>
<protein>
    <submittedName>
        <fullName evidence="2">DNA replication protein</fullName>
    </submittedName>
</protein>
<feature type="region of interest" description="Disordered" evidence="1">
    <location>
        <begin position="203"/>
        <end position="224"/>
    </location>
</feature>
<accession>A0A2S7F8L1</accession>
<gene>
    <name evidence="2" type="ORF">AWN73_16345</name>
</gene>
<dbReference type="RefSeq" id="WP_043666873.1">
    <property type="nucleotide sequence ID" value="NZ_JSEG01000030.1"/>
</dbReference>
<reference evidence="2 3" key="1">
    <citation type="submission" date="2016-01" db="EMBL/GenBank/DDBJ databases">
        <title>Characterization of the Clostridium difficile lineages that are prevalent in Hong Kong and China.</title>
        <authorList>
            <person name="Kwok J.S.-L."/>
            <person name="Lam W.-Y."/>
            <person name="Ip M."/>
            <person name="Chan T.-F."/>
            <person name="Hawkey P.M."/>
            <person name="Tsui S.K.-W."/>
        </authorList>
    </citation>
    <scope>NUCLEOTIDE SEQUENCE [LARGE SCALE GENOMIC DNA]</scope>
    <source>
        <strain evidence="2 3">300064</strain>
    </source>
</reference>
<dbReference type="AlphaFoldDB" id="A0A2S7F8L1"/>
<sequence>MAERRMLSRTILDSDKFLDMPLTTQALYIHLIMNADDDGFLNNSQKITRMIGAGKKDFELLISAEFIIDFNNGICAVKHWKLHNYIRSDRYKPTVYQDELSRLVIASNKVYEESKTYGKTKVYEADTNEKLSYSNSDEIIPKAEIKGDDKSLRDNNIEDIIVKDNQQDIFLESETEVNEEPYKGEENYEFSEQKSVFSEEKVDGIPSDDHMETQNRLDEISVDKDSIEQDSKKFRKTEINNGDLDYKSCKKTSKKISDATEEEIIDKTEDCNKDYLEKVMEKWNLLGISNISCIKNTRQKLLKARIKEHGTDNVINAIGNIEKSSFLKGQNDRGWVITFDWFVKPNNFIKVLEGNYDDNNNSSGENFIRGSSTSKKLSFNNFPQREYNYDELEKKLLGWN</sequence>
<proteinExistence type="predicted"/>
<evidence type="ECO:0000313" key="2">
    <source>
        <dbReference type="EMBL" id="PPV13443.1"/>
    </source>
</evidence>